<dbReference type="GO" id="GO:0008270">
    <property type="term" value="F:zinc ion binding"/>
    <property type="evidence" value="ECO:0007669"/>
    <property type="project" value="UniProtKB-UniRule"/>
</dbReference>
<keyword evidence="7 11" id="KW-0067">ATP-binding</keyword>
<keyword evidence="9 11" id="KW-0648">Protein biosynthesis</keyword>
<comment type="domain">
    <text evidence="11">Consists of three domains; the N-terminal catalytic domain, the editing domain and the C-terminal C-Ala domain. The editing domain removes incorrectly charged amino acids, while the C-Ala domain, along with tRNA(Ala), serves as a bridge to cooperatively bring together the editing and aminoacylation centers thus stimulating deacylation of misacylated tRNAs.</text>
</comment>
<dbReference type="InterPro" id="IPR009000">
    <property type="entry name" value="Transl_B-barrel_sf"/>
</dbReference>
<dbReference type="Gene3D" id="2.40.30.130">
    <property type="match status" value="1"/>
</dbReference>
<dbReference type="Gene3D" id="3.10.310.40">
    <property type="match status" value="1"/>
</dbReference>
<dbReference type="Gene3D" id="6.10.250.550">
    <property type="match status" value="1"/>
</dbReference>
<dbReference type="FunFam" id="3.30.980.10:FF:000004">
    <property type="entry name" value="Alanine--tRNA ligase, cytoplasmic"/>
    <property type="match status" value="1"/>
</dbReference>
<evidence type="ECO:0000256" key="12">
    <source>
        <dbReference type="SAM" id="Coils"/>
    </source>
</evidence>
<keyword evidence="3 11" id="KW-0436">Ligase</keyword>
<dbReference type="CDD" id="cd00673">
    <property type="entry name" value="AlaRS_core"/>
    <property type="match status" value="1"/>
</dbReference>
<keyword evidence="11" id="KW-0963">Cytoplasm</keyword>
<dbReference type="SUPFAM" id="SSF55186">
    <property type="entry name" value="ThrRS/AlaRS common domain"/>
    <property type="match status" value="1"/>
</dbReference>
<gene>
    <name evidence="11" type="primary">alaS</name>
    <name evidence="14" type="ORF">A2557_01365</name>
</gene>
<dbReference type="Gene3D" id="3.30.980.10">
    <property type="entry name" value="Threonyl-trna Synthetase, Chain A, domain 2"/>
    <property type="match status" value="1"/>
</dbReference>
<evidence type="ECO:0000256" key="3">
    <source>
        <dbReference type="ARBA" id="ARBA00022598"/>
    </source>
</evidence>
<dbReference type="FunFam" id="3.10.310.40:FF:000001">
    <property type="entry name" value="Alanine--tRNA ligase"/>
    <property type="match status" value="1"/>
</dbReference>
<dbReference type="InterPro" id="IPR018164">
    <property type="entry name" value="Ala-tRNA-synth_IIc_N"/>
</dbReference>
<dbReference type="GO" id="GO:0006419">
    <property type="term" value="P:alanyl-tRNA aminoacylation"/>
    <property type="evidence" value="ECO:0007669"/>
    <property type="project" value="UniProtKB-UniRule"/>
</dbReference>
<dbReference type="AlphaFoldDB" id="A0A1F6GPJ4"/>
<dbReference type="GO" id="GO:0004813">
    <property type="term" value="F:alanine-tRNA ligase activity"/>
    <property type="evidence" value="ECO:0007669"/>
    <property type="project" value="UniProtKB-UniRule"/>
</dbReference>
<dbReference type="EMBL" id="MFNF01000051">
    <property type="protein sequence ID" value="OGH00003.1"/>
    <property type="molecule type" value="Genomic_DNA"/>
</dbReference>
<dbReference type="InterPro" id="IPR023033">
    <property type="entry name" value="Ala_tRNA_ligase_euk/bac"/>
</dbReference>
<dbReference type="SUPFAM" id="SSF55681">
    <property type="entry name" value="Class II aaRS and biotin synthetases"/>
    <property type="match status" value="1"/>
</dbReference>
<dbReference type="Gene3D" id="3.30.54.20">
    <property type="match status" value="1"/>
</dbReference>
<dbReference type="PRINTS" id="PR00980">
    <property type="entry name" value="TRNASYNTHALA"/>
</dbReference>
<dbReference type="Pfam" id="PF07973">
    <property type="entry name" value="tRNA_SAD"/>
    <property type="match status" value="1"/>
</dbReference>
<dbReference type="FunFam" id="3.30.930.10:FF:000004">
    <property type="entry name" value="Alanine--tRNA ligase"/>
    <property type="match status" value="1"/>
</dbReference>
<dbReference type="GO" id="GO:0000049">
    <property type="term" value="F:tRNA binding"/>
    <property type="evidence" value="ECO:0007669"/>
    <property type="project" value="UniProtKB-KW"/>
</dbReference>
<dbReference type="Pfam" id="PF01411">
    <property type="entry name" value="tRNA-synt_2c"/>
    <property type="match status" value="1"/>
</dbReference>
<dbReference type="Proteomes" id="UP000177583">
    <property type="component" value="Unassembled WGS sequence"/>
</dbReference>
<keyword evidence="6 11" id="KW-0862">Zinc</keyword>
<feature type="domain" description="Alanyl-transfer RNA synthetases family profile" evidence="13">
    <location>
        <begin position="1"/>
        <end position="717"/>
    </location>
</feature>
<dbReference type="InterPro" id="IPR018165">
    <property type="entry name" value="Ala-tRNA-synth_IIc_core"/>
</dbReference>
<evidence type="ECO:0000256" key="8">
    <source>
        <dbReference type="ARBA" id="ARBA00022884"/>
    </source>
</evidence>
<evidence type="ECO:0000256" key="5">
    <source>
        <dbReference type="ARBA" id="ARBA00022741"/>
    </source>
</evidence>
<dbReference type="SUPFAM" id="SSF50447">
    <property type="entry name" value="Translation proteins"/>
    <property type="match status" value="1"/>
</dbReference>
<dbReference type="HAMAP" id="MF_00036_B">
    <property type="entry name" value="Ala_tRNA_synth_B"/>
    <property type="match status" value="1"/>
</dbReference>
<name>A0A1F6GPJ4_9PROT</name>
<dbReference type="EC" id="6.1.1.7" evidence="11"/>
<dbReference type="InterPro" id="IPR002318">
    <property type="entry name" value="Ala-tRNA-lgiase_IIc"/>
</dbReference>
<feature type="binding site" evidence="11">
    <location>
        <position position="576"/>
    </location>
    <ligand>
        <name>Zn(2+)</name>
        <dbReference type="ChEBI" id="CHEBI:29105"/>
    </ligand>
</feature>
<feature type="coiled-coil region" evidence="12">
    <location>
        <begin position="740"/>
        <end position="774"/>
    </location>
</feature>
<dbReference type="InterPro" id="IPR045864">
    <property type="entry name" value="aa-tRNA-synth_II/BPL/LPL"/>
</dbReference>
<dbReference type="InterPro" id="IPR018163">
    <property type="entry name" value="Thr/Ala-tRNA-synth_IIc_edit"/>
</dbReference>
<feature type="coiled-coil region" evidence="12">
    <location>
        <begin position="419"/>
        <end position="446"/>
    </location>
</feature>
<dbReference type="Gene3D" id="3.30.930.10">
    <property type="entry name" value="Bira Bifunctional Protein, Domain 2"/>
    <property type="match status" value="1"/>
</dbReference>
<evidence type="ECO:0000313" key="15">
    <source>
        <dbReference type="Proteomes" id="UP000177583"/>
    </source>
</evidence>
<feature type="binding site" evidence="11">
    <location>
        <position position="674"/>
    </location>
    <ligand>
        <name>Zn(2+)</name>
        <dbReference type="ChEBI" id="CHEBI:29105"/>
    </ligand>
</feature>
<protein>
    <recommendedName>
        <fullName evidence="11">Alanine--tRNA ligase</fullName>
        <ecNumber evidence="11">6.1.1.7</ecNumber>
    </recommendedName>
    <alternativeName>
        <fullName evidence="11">Alanyl-tRNA synthetase</fullName>
        <shortName evidence="11">AlaRS</shortName>
    </alternativeName>
</protein>
<evidence type="ECO:0000256" key="6">
    <source>
        <dbReference type="ARBA" id="ARBA00022833"/>
    </source>
</evidence>
<dbReference type="GO" id="GO:0005829">
    <property type="term" value="C:cytosol"/>
    <property type="evidence" value="ECO:0007669"/>
    <property type="project" value="TreeGrafter"/>
</dbReference>
<evidence type="ECO:0000256" key="9">
    <source>
        <dbReference type="ARBA" id="ARBA00022917"/>
    </source>
</evidence>
<keyword evidence="5 11" id="KW-0547">Nucleotide-binding</keyword>
<evidence type="ECO:0000256" key="10">
    <source>
        <dbReference type="ARBA" id="ARBA00023146"/>
    </source>
</evidence>
<reference evidence="14 15" key="1">
    <citation type="journal article" date="2016" name="Nat. Commun.">
        <title>Thousands of microbial genomes shed light on interconnected biogeochemical processes in an aquifer system.</title>
        <authorList>
            <person name="Anantharaman K."/>
            <person name="Brown C.T."/>
            <person name="Hug L.A."/>
            <person name="Sharon I."/>
            <person name="Castelle C.J."/>
            <person name="Probst A.J."/>
            <person name="Thomas B.C."/>
            <person name="Singh A."/>
            <person name="Wilkins M.J."/>
            <person name="Karaoz U."/>
            <person name="Brodie E.L."/>
            <person name="Williams K.H."/>
            <person name="Hubbard S.S."/>
            <person name="Banfield J.F."/>
        </authorList>
    </citation>
    <scope>NUCLEOTIDE SEQUENCE [LARGE SCALE GENOMIC DNA]</scope>
</reference>
<dbReference type="InterPro" id="IPR018162">
    <property type="entry name" value="Ala-tRNA-ligase_IIc_anticod-bd"/>
</dbReference>
<dbReference type="SUPFAM" id="SSF101353">
    <property type="entry name" value="Putative anticodon-binding domain of alanyl-tRNA synthetase (AlaRS)"/>
    <property type="match status" value="1"/>
</dbReference>
<keyword evidence="8 11" id="KW-0694">RNA-binding</keyword>
<dbReference type="InterPro" id="IPR012947">
    <property type="entry name" value="tRNA_SAD"/>
</dbReference>
<comment type="cofactor">
    <cofactor evidence="11">
        <name>Zn(2+)</name>
        <dbReference type="ChEBI" id="CHEBI:29105"/>
    </cofactor>
    <text evidence="11">Binds 1 zinc ion per subunit.</text>
</comment>
<dbReference type="InterPro" id="IPR050058">
    <property type="entry name" value="Ala-tRNA_ligase"/>
</dbReference>
<evidence type="ECO:0000256" key="7">
    <source>
        <dbReference type="ARBA" id="ARBA00022840"/>
    </source>
</evidence>
<feature type="binding site" evidence="11">
    <location>
        <position position="678"/>
    </location>
    <ligand>
        <name>Zn(2+)</name>
        <dbReference type="ChEBI" id="CHEBI:29105"/>
    </ligand>
</feature>
<comment type="catalytic activity">
    <reaction evidence="11">
        <text>tRNA(Ala) + L-alanine + ATP = L-alanyl-tRNA(Ala) + AMP + diphosphate</text>
        <dbReference type="Rhea" id="RHEA:12540"/>
        <dbReference type="Rhea" id="RHEA-COMP:9657"/>
        <dbReference type="Rhea" id="RHEA-COMP:9923"/>
        <dbReference type="ChEBI" id="CHEBI:30616"/>
        <dbReference type="ChEBI" id="CHEBI:33019"/>
        <dbReference type="ChEBI" id="CHEBI:57972"/>
        <dbReference type="ChEBI" id="CHEBI:78442"/>
        <dbReference type="ChEBI" id="CHEBI:78497"/>
        <dbReference type="ChEBI" id="CHEBI:456215"/>
        <dbReference type="EC" id="6.1.1.7"/>
    </reaction>
</comment>
<comment type="similarity">
    <text evidence="1 11">Belongs to the class-II aminoacyl-tRNA synthetase family.</text>
</comment>
<evidence type="ECO:0000256" key="11">
    <source>
        <dbReference type="HAMAP-Rule" id="MF_00036"/>
    </source>
</evidence>
<sequence length="878" mass="97324">MTGNQIRQAFLDFFMERGHKVVRSSSLVPHNDPTILFTNAGMNQFKDYFLGNQVPAFSTAVTSQKVMRAGGKHNDLENVGRTDRHHTFFEMLGNFSFGDYFKKEAILYAWEFLTRTLELDPERLAVSVFYDDHEAYQLWADVVGIPAERIAKLGEKDNFWSMGDTGPCGPCSEIHYRLYPLKEGRNPKQSLEADDGSHLEIWNLVFMQFNRDASGQLHPLPKPSIDTGMGLERIASVVQGFNNNYDTDLLKPLVDEIADRAEYRLYSRHEGDVSCRVIADHIRASVFLIHDGVNPSNEGRGYVLRRIIRRAARHGKELGLKPGFFAELVQFFAQLMSKAYPELLESSGYVQILLAQEERRFDSTLTQGMKILGELVDKVEKQGPKFAPGEEIFKLYDTYGFPPDLAQDILEDRGIVFDRAGYEVAMKEQRDRAKNAQENREGELKVGQAYVALAQSKGKQYQFVGYQQPHTQSSILAVLKGGQEVTGFEEGEEVELLLSKNPFYAEGGGQVGDQGEILGGGFKLKVTETRSPLPGLALSKGKVISGALGAMDPRQVEALVDLDRRRKIEANHTATHLLQAALRTVVGDHVKQAGSLVNEEKLRFDFSHYAAVSAEELREVELLVNRMILSNEPVEAQVMDYDQAILTGAMAIFGEKYGDLVRVVRAGSSSKEFCGGCHTSRTGNIGLIKILSEQAVASGIRRIEAVTRERAFEVVQHSQMALESIAKRLKVGLDQVPDRVAQVLETAKDQEKNLEELQKRLGRIEAEKALAQVKETNGVRYLGLSQVSGDLKGLAESYLEQLGSGVLMLSKVEDGKVSVLLGVTKDLTSRFKANDWVKELAPLIEGRGGGKPDFAQCGGTKPEGLQAFEAGVLGKLGG</sequence>
<keyword evidence="2 11" id="KW-0820">tRNA-binding</keyword>
<accession>A0A1F6GPJ4</accession>
<keyword evidence="12" id="KW-0175">Coiled coil</keyword>
<dbReference type="SMART" id="SM00863">
    <property type="entry name" value="tRNA_SAD"/>
    <property type="match status" value="1"/>
</dbReference>
<dbReference type="PANTHER" id="PTHR11777">
    <property type="entry name" value="ALANYL-TRNA SYNTHETASE"/>
    <property type="match status" value="1"/>
</dbReference>
<evidence type="ECO:0000256" key="2">
    <source>
        <dbReference type="ARBA" id="ARBA00022555"/>
    </source>
</evidence>
<comment type="function">
    <text evidence="11">Catalyzes the attachment of alanine to tRNA(Ala) in a two-step reaction: alanine is first activated by ATP to form Ala-AMP and then transferred to the acceptor end of tRNA(Ala). Also edits incorrectly charged Ser-tRNA(Ala) and Gly-tRNA(Ala) via its editing domain.</text>
</comment>
<evidence type="ECO:0000256" key="4">
    <source>
        <dbReference type="ARBA" id="ARBA00022723"/>
    </source>
</evidence>
<proteinExistence type="inferred from homology"/>
<feature type="binding site" evidence="11">
    <location>
        <position position="572"/>
    </location>
    <ligand>
        <name>Zn(2+)</name>
        <dbReference type="ChEBI" id="CHEBI:29105"/>
    </ligand>
</feature>
<comment type="subcellular location">
    <subcellularLocation>
        <location evidence="11">Cytoplasm</location>
    </subcellularLocation>
</comment>
<evidence type="ECO:0000313" key="14">
    <source>
        <dbReference type="EMBL" id="OGH00003.1"/>
    </source>
</evidence>
<dbReference type="GO" id="GO:0002161">
    <property type="term" value="F:aminoacyl-tRNA deacylase activity"/>
    <property type="evidence" value="ECO:0007669"/>
    <property type="project" value="TreeGrafter"/>
</dbReference>
<keyword evidence="10 11" id="KW-0030">Aminoacyl-tRNA synthetase</keyword>
<dbReference type="PROSITE" id="PS50860">
    <property type="entry name" value="AA_TRNA_LIGASE_II_ALA"/>
    <property type="match status" value="1"/>
</dbReference>
<evidence type="ECO:0000259" key="13">
    <source>
        <dbReference type="PROSITE" id="PS50860"/>
    </source>
</evidence>
<dbReference type="NCBIfam" id="TIGR00344">
    <property type="entry name" value="alaS"/>
    <property type="match status" value="1"/>
</dbReference>
<dbReference type="InterPro" id="IPR003156">
    <property type="entry name" value="DHHA1_dom"/>
</dbReference>
<dbReference type="Pfam" id="PF02272">
    <property type="entry name" value="DHHA1"/>
    <property type="match status" value="1"/>
</dbReference>
<keyword evidence="4 11" id="KW-0479">Metal-binding</keyword>
<dbReference type="GO" id="GO:0005524">
    <property type="term" value="F:ATP binding"/>
    <property type="evidence" value="ECO:0007669"/>
    <property type="project" value="UniProtKB-UniRule"/>
</dbReference>
<dbReference type="PANTHER" id="PTHR11777:SF9">
    <property type="entry name" value="ALANINE--TRNA LIGASE, CYTOPLASMIC"/>
    <property type="match status" value="1"/>
</dbReference>
<comment type="caution">
    <text evidence="14">The sequence shown here is derived from an EMBL/GenBank/DDBJ whole genome shotgun (WGS) entry which is preliminary data.</text>
</comment>
<organism evidence="14 15">
    <name type="scientific">Candidatus Lambdaproteobacteria bacterium RIFOXYD2_FULL_56_26</name>
    <dbReference type="NCBI Taxonomy" id="1817773"/>
    <lineage>
        <taxon>Bacteria</taxon>
        <taxon>Pseudomonadati</taxon>
        <taxon>Pseudomonadota</taxon>
        <taxon>Candidatus Lambdaproteobacteria</taxon>
    </lineage>
</organism>
<dbReference type="FunFam" id="3.30.54.20:FF:000001">
    <property type="entry name" value="Alanine--tRNA ligase"/>
    <property type="match status" value="1"/>
</dbReference>
<evidence type="ECO:0000256" key="1">
    <source>
        <dbReference type="ARBA" id="ARBA00008226"/>
    </source>
</evidence>